<evidence type="ECO:0000256" key="5">
    <source>
        <dbReference type="SAM" id="Phobius"/>
    </source>
</evidence>
<proteinExistence type="predicted"/>
<name>A0A183BFE4_9TREM</name>
<evidence type="ECO:0000256" key="1">
    <source>
        <dbReference type="ARBA" id="ARBA00004370"/>
    </source>
</evidence>
<organism evidence="9">
    <name type="scientific">Echinostoma caproni</name>
    <dbReference type="NCBI Taxonomy" id="27848"/>
    <lineage>
        <taxon>Eukaryota</taxon>
        <taxon>Metazoa</taxon>
        <taxon>Spiralia</taxon>
        <taxon>Lophotrochozoa</taxon>
        <taxon>Platyhelminthes</taxon>
        <taxon>Trematoda</taxon>
        <taxon>Digenea</taxon>
        <taxon>Plagiorchiida</taxon>
        <taxon>Echinostomata</taxon>
        <taxon>Echinostomatoidea</taxon>
        <taxon>Echinostomatidae</taxon>
        <taxon>Echinostoma</taxon>
    </lineage>
</organism>
<sequence length="186" mass="21023">MQSPRSVCDLIYSEPIATLLHTFNHSQLSAPANYTDSESLNDLETLSSRFDILDPVSPQICQVIHVIIYYVPPVLFIMGTFGNVLSFLVLSRRSVLYPSSYIYLAVLALVDECVLLVGLFRQWTDRLAGRRLEDRHWVLCKVLNFTGVTASCLSVWIIVAVTVERALVIILPLHSTQAKRMKRSKI</sequence>
<evidence type="ECO:0000313" key="7">
    <source>
        <dbReference type="EMBL" id="VDP95297.1"/>
    </source>
</evidence>
<dbReference type="EMBL" id="UZAN01072885">
    <property type="protein sequence ID" value="VDP95297.1"/>
    <property type="molecule type" value="Genomic_DNA"/>
</dbReference>
<reference evidence="9" key="1">
    <citation type="submission" date="2016-06" db="UniProtKB">
        <authorList>
            <consortium name="WormBaseParasite"/>
        </authorList>
    </citation>
    <scope>IDENTIFICATION</scope>
</reference>
<dbReference type="AlphaFoldDB" id="A0A183BFE4"/>
<evidence type="ECO:0000313" key="8">
    <source>
        <dbReference type="Proteomes" id="UP000272942"/>
    </source>
</evidence>
<keyword evidence="4 5" id="KW-0472">Membrane</keyword>
<dbReference type="Gene3D" id="1.20.1070.10">
    <property type="entry name" value="Rhodopsin 7-helix transmembrane proteins"/>
    <property type="match status" value="1"/>
</dbReference>
<dbReference type="GO" id="GO:0004930">
    <property type="term" value="F:G protein-coupled receptor activity"/>
    <property type="evidence" value="ECO:0007669"/>
    <property type="project" value="InterPro"/>
</dbReference>
<keyword evidence="2 5" id="KW-0812">Transmembrane</keyword>
<evidence type="ECO:0000259" key="6">
    <source>
        <dbReference type="PROSITE" id="PS50262"/>
    </source>
</evidence>
<dbReference type="InterPro" id="IPR052954">
    <property type="entry name" value="GPCR-Ligand_Int"/>
</dbReference>
<dbReference type="PRINTS" id="PR00237">
    <property type="entry name" value="GPCRRHODOPSN"/>
</dbReference>
<feature type="transmembrane region" description="Helical" evidence="5">
    <location>
        <begin position="67"/>
        <end position="90"/>
    </location>
</feature>
<dbReference type="InterPro" id="IPR017452">
    <property type="entry name" value="GPCR_Rhodpsn_7TM"/>
</dbReference>
<dbReference type="OrthoDB" id="9990906at2759"/>
<dbReference type="WBParaSite" id="ECPE_0001797501-mRNA-1">
    <property type="protein sequence ID" value="ECPE_0001797501-mRNA-1"/>
    <property type="gene ID" value="ECPE_0001797501"/>
</dbReference>
<dbReference type="GO" id="GO:0016020">
    <property type="term" value="C:membrane"/>
    <property type="evidence" value="ECO:0007669"/>
    <property type="project" value="UniProtKB-SubCell"/>
</dbReference>
<dbReference type="SUPFAM" id="SSF81321">
    <property type="entry name" value="Family A G protein-coupled receptor-like"/>
    <property type="match status" value="1"/>
</dbReference>
<feature type="transmembrane region" description="Helical" evidence="5">
    <location>
        <begin position="143"/>
        <end position="173"/>
    </location>
</feature>
<dbReference type="PANTHER" id="PTHR46641:SF25">
    <property type="entry name" value="CNMAMIDE RECEPTOR-RELATED"/>
    <property type="match status" value="1"/>
</dbReference>
<evidence type="ECO:0000313" key="9">
    <source>
        <dbReference type="WBParaSite" id="ECPE_0001797501-mRNA-1"/>
    </source>
</evidence>
<evidence type="ECO:0000256" key="2">
    <source>
        <dbReference type="ARBA" id="ARBA00022692"/>
    </source>
</evidence>
<dbReference type="Pfam" id="PF00001">
    <property type="entry name" value="7tm_1"/>
    <property type="match status" value="1"/>
</dbReference>
<dbReference type="PANTHER" id="PTHR46641">
    <property type="entry name" value="FMRFAMIDE RECEPTOR-RELATED"/>
    <property type="match status" value="1"/>
</dbReference>
<keyword evidence="8" id="KW-1185">Reference proteome</keyword>
<gene>
    <name evidence="7" type="ORF">ECPE_LOCUS17929</name>
</gene>
<comment type="subcellular location">
    <subcellularLocation>
        <location evidence="1">Membrane</location>
    </subcellularLocation>
</comment>
<evidence type="ECO:0000256" key="4">
    <source>
        <dbReference type="ARBA" id="ARBA00023136"/>
    </source>
</evidence>
<feature type="domain" description="G-protein coupled receptors family 1 profile" evidence="6">
    <location>
        <begin position="82"/>
        <end position="186"/>
    </location>
</feature>
<accession>A0A183BFE4</accession>
<feature type="transmembrane region" description="Helical" evidence="5">
    <location>
        <begin position="102"/>
        <end position="123"/>
    </location>
</feature>
<protein>
    <submittedName>
        <fullName evidence="9">G_PROTEIN_RECEP_F1_2 domain-containing protein</fullName>
    </submittedName>
</protein>
<dbReference type="InterPro" id="IPR000276">
    <property type="entry name" value="GPCR_Rhodpsn"/>
</dbReference>
<dbReference type="Proteomes" id="UP000272942">
    <property type="component" value="Unassembled WGS sequence"/>
</dbReference>
<keyword evidence="3 5" id="KW-1133">Transmembrane helix</keyword>
<evidence type="ECO:0000256" key="3">
    <source>
        <dbReference type="ARBA" id="ARBA00022989"/>
    </source>
</evidence>
<reference evidence="7 8" key="2">
    <citation type="submission" date="2018-11" db="EMBL/GenBank/DDBJ databases">
        <authorList>
            <consortium name="Pathogen Informatics"/>
        </authorList>
    </citation>
    <scope>NUCLEOTIDE SEQUENCE [LARGE SCALE GENOMIC DNA]</scope>
    <source>
        <strain evidence="7 8">Egypt</strain>
    </source>
</reference>
<dbReference type="PROSITE" id="PS50262">
    <property type="entry name" value="G_PROTEIN_RECEP_F1_2"/>
    <property type="match status" value="1"/>
</dbReference>